<dbReference type="RefSeq" id="WP_100986601.1">
    <property type="nucleotide sequence ID" value="NZ_CP025096.1"/>
</dbReference>
<dbReference type="KEGG" id="spir:CWM47_04470"/>
<reference evidence="1 2" key="1">
    <citation type="submission" date="2017-11" db="EMBL/GenBank/DDBJ databases">
        <title>Taxonomic description and genome sequences of Spirosoma HA7 sp. nov., isolated from pollen microhabitat of Corylus avellana.</title>
        <authorList>
            <person name="Ambika Manirajan B."/>
            <person name="Suarez C."/>
            <person name="Ratering S."/>
            <person name="Geissler-Plaum R."/>
            <person name="Cardinale M."/>
            <person name="Sylvia S."/>
        </authorList>
    </citation>
    <scope>NUCLEOTIDE SEQUENCE [LARGE SCALE GENOMIC DNA]</scope>
    <source>
        <strain evidence="1 2">HA7</strain>
    </source>
</reference>
<dbReference type="Proteomes" id="UP000232883">
    <property type="component" value="Chromosome"/>
</dbReference>
<evidence type="ECO:0000313" key="1">
    <source>
        <dbReference type="EMBL" id="AUD01137.1"/>
    </source>
</evidence>
<sequence length="87" mass="10204">MQSLFNKHPLLGLFERSLERLPDVLPPESLACQLQLNVNSKYYHQLLQIEDEQLIKPVSDTDVMRYKDYPIVQYDGCSFFTISPKQE</sequence>
<dbReference type="AlphaFoldDB" id="A0A2K8YU28"/>
<keyword evidence="2" id="KW-1185">Reference proteome</keyword>
<gene>
    <name evidence="1" type="ORF">CWM47_04470</name>
</gene>
<evidence type="ECO:0000313" key="2">
    <source>
        <dbReference type="Proteomes" id="UP000232883"/>
    </source>
</evidence>
<organism evidence="1 2">
    <name type="scientific">Spirosoma pollinicola</name>
    <dbReference type="NCBI Taxonomy" id="2057025"/>
    <lineage>
        <taxon>Bacteria</taxon>
        <taxon>Pseudomonadati</taxon>
        <taxon>Bacteroidota</taxon>
        <taxon>Cytophagia</taxon>
        <taxon>Cytophagales</taxon>
        <taxon>Cytophagaceae</taxon>
        <taxon>Spirosoma</taxon>
    </lineage>
</organism>
<name>A0A2K8YU28_9BACT</name>
<protein>
    <submittedName>
        <fullName evidence="1">Uncharacterized protein</fullName>
    </submittedName>
</protein>
<accession>A0A2K8YU28</accession>
<dbReference type="EMBL" id="CP025096">
    <property type="protein sequence ID" value="AUD01137.1"/>
    <property type="molecule type" value="Genomic_DNA"/>
</dbReference>
<dbReference type="OrthoDB" id="9991788at2"/>
<proteinExistence type="predicted"/>